<reference evidence="1 2" key="1">
    <citation type="submission" date="2019-10" db="EMBL/GenBank/DDBJ databases">
        <title>Nonomuraea sp. nov., isolated from Phyllanthus amarus.</title>
        <authorList>
            <person name="Klykleung N."/>
            <person name="Tanasupawat S."/>
        </authorList>
    </citation>
    <scope>NUCLEOTIDE SEQUENCE [LARGE SCALE GENOMIC DNA]</scope>
    <source>
        <strain evidence="1 2">PA1-10</strain>
    </source>
</reference>
<dbReference type="InterPro" id="IPR010982">
    <property type="entry name" value="Lambda_DNA-bd_dom_sf"/>
</dbReference>
<gene>
    <name evidence="1" type="ORF">FH608_024010</name>
</gene>
<dbReference type="Gene3D" id="1.10.260.40">
    <property type="entry name" value="lambda repressor-like DNA-binding domains"/>
    <property type="match status" value="1"/>
</dbReference>
<accession>A0A5C4W9L3</accession>
<dbReference type="CDD" id="cd00093">
    <property type="entry name" value="HTH_XRE"/>
    <property type="match status" value="1"/>
</dbReference>
<dbReference type="PROSITE" id="PS50943">
    <property type="entry name" value="HTH_CROC1"/>
    <property type="match status" value="1"/>
</dbReference>
<dbReference type="EMBL" id="VDLX02000009">
    <property type="protein sequence ID" value="KAB8192571.1"/>
    <property type="molecule type" value="Genomic_DNA"/>
</dbReference>
<dbReference type="Pfam" id="PF13560">
    <property type="entry name" value="HTH_31"/>
    <property type="match status" value="1"/>
</dbReference>
<evidence type="ECO:0000313" key="1">
    <source>
        <dbReference type="EMBL" id="KAB8192571.1"/>
    </source>
</evidence>
<name>A0A5C4W9L3_9ACTN</name>
<dbReference type="OrthoDB" id="3466567at2"/>
<dbReference type="InterPro" id="IPR001387">
    <property type="entry name" value="Cro/C1-type_HTH"/>
</dbReference>
<dbReference type="GO" id="GO:0003677">
    <property type="term" value="F:DNA binding"/>
    <property type="evidence" value="ECO:0007669"/>
    <property type="project" value="InterPro"/>
</dbReference>
<dbReference type="SUPFAM" id="SSF47413">
    <property type="entry name" value="lambda repressor-like DNA-binding domains"/>
    <property type="match status" value="1"/>
</dbReference>
<dbReference type="SMART" id="SM00530">
    <property type="entry name" value="HTH_XRE"/>
    <property type="match status" value="1"/>
</dbReference>
<proteinExistence type="predicted"/>
<dbReference type="Proteomes" id="UP000312512">
    <property type="component" value="Unassembled WGS sequence"/>
</dbReference>
<organism evidence="1 2">
    <name type="scientific">Nonomuraea phyllanthi</name>
    <dbReference type="NCBI Taxonomy" id="2219224"/>
    <lineage>
        <taxon>Bacteria</taxon>
        <taxon>Bacillati</taxon>
        <taxon>Actinomycetota</taxon>
        <taxon>Actinomycetes</taxon>
        <taxon>Streptosporangiales</taxon>
        <taxon>Streptosporangiaceae</taxon>
        <taxon>Nonomuraea</taxon>
    </lineage>
</organism>
<dbReference type="AlphaFoldDB" id="A0A5C4W9L3"/>
<keyword evidence="2" id="KW-1185">Reference proteome</keyword>
<dbReference type="Pfam" id="PF19054">
    <property type="entry name" value="DUF5753"/>
    <property type="match status" value="1"/>
</dbReference>
<comment type="caution">
    <text evidence="1">The sequence shown here is derived from an EMBL/GenBank/DDBJ whole genome shotgun (WGS) entry which is preliminary data.</text>
</comment>
<protein>
    <submittedName>
        <fullName evidence="1">Helix-turn-helix domain-containing protein</fullName>
    </submittedName>
</protein>
<evidence type="ECO:0000313" key="2">
    <source>
        <dbReference type="Proteomes" id="UP000312512"/>
    </source>
</evidence>
<dbReference type="InterPro" id="IPR043917">
    <property type="entry name" value="DUF5753"/>
</dbReference>
<sequence>MIGCTFSGEKACSRLRVLDGACRRHGATIPESASIWRSARSTFEAQMPCATTRMPCIFRALAREEPMTSHDMNLEPSLKAPRVEFGAAMREYRIAAGMRQKDLAAALGWSVSKISMVERGDRPADEDFARDADTALRASGSLLALWRDTTHHAARWPVWLARLVEIEQQAAMLRTWQPLIVPGMLQTPEYARAIFRGKPGTTPDVVEQNVADRMQRQDVLQRENGPTLWAVIDEGVLTRPIGTKAVMAEQMAHLVALDDHPRINVRVLPRDSWLTTGLQGAFILLSGPRMPDMAYLESVTLSQITADADRVLETKSRYEMLHGDALSRRASLQLIEETATQWK</sequence>
<accession>A0A5P9YQT3</accession>